<dbReference type="InterPro" id="IPR015202">
    <property type="entry name" value="GO-like_E_set"/>
</dbReference>
<keyword evidence="1" id="KW-0732">Signal</keyword>
<dbReference type="InterPro" id="IPR037293">
    <property type="entry name" value="Gal_Oxidase_central_sf"/>
</dbReference>
<dbReference type="PANTHER" id="PTHR32208:SF21">
    <property type="entry name" value="LOW QUALITY PROTEIN: ALDEHYDE OXIDASE GLOX-LIKE"/>
    <property type="match status" value="1"/>
</dbReference>
<reference evidence="3" key="1">
    <citation type="submission" date="2021-12" db="EMBL/GenBank/DDBJ databases">
        <title>Enterovibrio ZSDZ35 sp. nov. and Enterovibrio ZSDZ42 sp. nov., isolated from coastal seawater in Qingdao.</title>
        <authorList>
            <person name="Zhang P."/>
        </authorList>
    </citation>
    <scope>NUCLEOTIDE SEQUENCE</scope>
    <source>
        <strain evidence="3">ZSDZ42</strain>
    </source>
</reference>
<dbReference type="Gene3D" id="2.60.40.10">
    <property type="entry name" value="Immunoglobulins"/>
    <property type="match status" value="1"/>
</dbReference>
<dbReference type="Pfam" id="PF09118">
    <property type="entry name" value="GO-like_E_set"/>
    <property type="match status" value="1"/>
</dbReference>
<dbReference type="CDD" id="cd02851">
    <property type="entry name" value="E_set_GO_C"/>
    <property type="match status" value="1"/>
</dbReference>
<dbReference type="SUPFAM" id="SSF50965">
    <property type="entry name" value="Galactose oxidase, central domain"/>
    <property type="match status" value="1"/>
</dbReference>
<evidence type="ECO:0000259" key="2">
    <source>
        <dbReference type="Pfam" id="PF09118"/>
    </source>
</evidence>
<proteinExistence type="predicted"/>
<feature type="chain" id="PRO_5046822591" evidence="1">
    <location>
        <begin position="21"/>
        <end position="1041"/>
    </location>
</feature>
<keyword evidence="4" id="KW-1185">Reference proteome</keyword>
<dbReference type="InterPro" id="IPR013783">
    <property type="entry name" value="Ig-like_fold"/>
</dbReference>
<gene>
    <name evidence="3" type="ORF">LRP50_25025</name>
</gene>
<name>A0ABT5R7Y5_9GAMM</name>
<dbReference type="Proteomes" id="UP001149400">
    <property type="component" value="Unassembled WGS sequence"/>
</dbReference>
<organism evidence="3 4">
    <name type="scientific">Enterovibrio gelatinilyticus</name>
    <dbReference type="NCBI Taxonomy" id="2899819"/>
    <lineage>
        <taxon>Bacteria</taxon>
        <taxon>Pseudomonadati</taxon>
        <taxon>Pseudomonadota</taxon>
        <taxon>Gammaproteobacteria</taxon>
        <taxon>Vibrionales</taxon>
        <taxon>Vibrionaceae</taxon>
        <taxon>Enterovibrio</taxon>
    </lineage>
</organism>
<dbReference type="InterPro" id="IPR011043">
    <property type="entry name" value="Gal_Oxase/kelch_b-propeller"/>
</dbReference>
<dbReference type="InterPro" id="IPR014756">
    <property type="entry name" value="Ig_E-set"/>
</dbReference>
<dbReference type="EMBL" id="JAJUBC010000059">
    <property type="protein sequence ID" value="MDD1796384.1"/>
    <property type="molecule type" value="Genomic_DNA"/>
</dbReference>
<dbReference type="Gene3D" id="2.130.10.80">
    <property type="entry name" value="Galactose oxidase/kelch, beta-propeller"/>
    <property type="match status" value="1"/>
</dbReference>
<comment type="caution">
    <text evidence="3">The sequence shown here is derived from an EMBL/GenBank/DDBJ whole genome shotgun (WGS) entry which is preliminary data.</text>
</comment>
<accession>A0ABT5R7Y5</accession>
<evidence type="ECO:0000313" key="4">
    <source>
        <dbReference type="Proteomes" id="UP001149400"/>
    </source>
</evidence>
<dbReference type="RefSeq" id="WP_274167110.1">
    <property type="nucleotide sequence ID" value="NZ_JAJUBC010000059.1"/>
</dbReference>
<feature type="signal peptide" evidence="1">
    <location>
        <begin position="1"/>
        <end position="20"/>
    </location>
</feature>
<protein>
    <submittedName>
        <fullName evidence="3">DUF1929 domain-containing protein</fullName>
    </submittedName>
</protein>
<evidence type="ECO:0000256" key="1">
    <source>
        <dbReference type="SAM" id="SignalP"/>
    </source>
</evidence>
<feature type="domain" description="Galactose oxidase-like Early set" evidence="2">
    <location>
        <begin position="766"/>
        <end position="864"/>
    </location>
</feature>
<sequence length="1041" mass="111768">MNYNGMLLVMLSLACFKSMAAVHIDPILNSSSGDTQVIGGPSKHDSGGDPFRIECPTGMLLVGVEGSAGAIIDKIAPICISVTPKGNWKRKHSPQVHLSVGGKGESSILPGDGSIGHFKLQCSRGYAVNRMDIKKDIFNSLELVDKLNMQCAKLRSDKSINVSKTEQHGWPREILGPKDAVVCPSDTPATGLIGSAGHHIDSLGMSCEMGLLTDTPLVGSMALVASSTRFETHCRSGEALVGIYGGDGYIVDSIGAMCVSVTKDGHWAGNIRKEDKHGGLGWAYERKCPLDYAITGIKSGVKSYSHATRVGKLEIQCSKLTGRNRVENSHYYPEAVGDDDRIVSETEHYSCPENHIARGVYGSASTFLDTIGLRCDASPSTHGTWSNVIDWDVISLHSVLTAKGSVFTFGANKSGLQGAMEGYDLWDPRKGQSESAHNFIENNIYIDSFCSAPILLADSQEILVPGGDGRVGSGYNAGITDVVMINEAESSPKQGPDMAFPRWYPTATTLGNGDVLLTAGISGSFWAGFGTNKIPAVTPEVFSIKDDFWRTLHGAKNHHAFSDLDSRWWYPRMWLAKDGRAFGISHDTMFYVDPTGIGKTEILDNPLPSNVKGYHSTAVMYQPGKILQLGGKSGSGAVIIDINGDTPVIKAIEGMGFNRAYWPNATVLPDGKVLVTAGSPNDLELHASVYTAQLWDPETERFSNMSKAALARLYHGTSLLLPDGTALIAGGGAPGPLVNSNAEIFYPPYLYDQSGKKRKRLEATPTTTTVAYGSEVEIEIKASAKAFQEYHGADNVSRVTLIRTGSVTHSFDMEQRFMELEFRKEWDKVYASLPTSPNEMPPGHYMIFVLDQHGTPSTGTILNVKPVNIETYSTEQFGGAGKDAIAGQVSCHHNDVMIGLHGLEGYAIDKLLPICVSVDTQGNWVGKPKFADFPFGGGNGSPFSAKCPQNHALVSSEVAMGTGKYEHVLGYVRGQCAPLISNDTADHRSIVDLDGHGLAGIVPTSTHSIGCNNGDVAQGVSGRTGYFVDNVKLECIKGKSE</sequence>
<evidence type="ECO:0000313" key="3">
    <source>
        <dbReference type="EMBL" id="MDD1796384.1"/>
    </source>
</evidence>
<dbReference type="PANTHER" id="PTHR32208">
    <property type="entry name" value="SECRETED PROTEIN-RELATED"/>
    <property type="match status" value="1"/>
</dbReference>
<dbReference type="SUPFAM" id="SSF81296">
    <property type="entry name" value="E set domains"/>
    <property type="match status" value="1"/>
</dbReference>